<protein>
    <submittedName>
        <fullName evidence="1">NRN1L isoform 3</fullName>
    </submittedName>
</protein>
<dbReference type="AlphaFoldDB" id="A0A2J8VV58"/>
<accession>A0A2J8VV58</accession>
<reference evidence="1" key="1">
    <citation type="submission" date="2017-12" db="EMBL/GenBank/DDBJ databases">
        <title>High-resolution comparative analysis of great ape genomes.</title>
        <authorList>
            <person name="Pollen A."/>
            <person name="Hastie A."/>
            <person name="Hormozdiari F."/>
            <person name="Dougherty M."/>
            <person name="Liu R."/>
            <person name="Chaisson M."/>
            <person name="Hoppe E."/>
            <person name="Hill C."/>
            <person name="Pang A."/>
            <person name="Hillier L."/>
            <person name="Baker C."/>
            <person name="Armstrong J."/>
            <person name="Shendure J."/>
            <person name="Paten B."/>
            <person name="Wilson R."/>
            <person name="Chao H."/>
            <person name="Schneider V."/>
            <person name="Ventura M."/>
            <person name="Kronenberg Z."/>
            <person name="Murali S."/>
            <person name="Gordon D."/>
            <person name="Cantsilieris S."/>
            <person name="Munson K."/>
            <person name="Nelson B."/>
            <person name="Raja A."/>
            <person name="Underwood J."/>
            <person name="Diekhans M."/>
            <person name="Fiddes I."/>
            <person name="Haussler D."/>
            <person name="Eichler E."/>
        </authorList>
    </citation>
    <scope>NUCLEOTIDE SEQUENCE [LARGE SCALE GENOMIC DNA]</scope>
    <source>
        <strain evidence="1">Susie</strain>
    </source>
</reference>
<evidence type="ECO:0000313" key="1">
    <source>
        <dbReference type="EMBL" id="PNJ61376.1"/>
    </source>
</evidence>
<gene>
    <name evidence="1" type="ORF">CR201_G0015142</name>
</gene>
<comment type="caution">
    <text evidence="1">The sequence shown here is derived from an EMBL/GenBank/DDBJ whole genome shotgun (WGS) entry which is preliminary data.</text>
</comment>
<sequence length="87" mass="9947">MTSMPVSLGSCRAVRRRQLQCGNHYSKKLVRPPIRITCTLCAVPQCMFGSAAQAPKPTRRRCGLQRLDSPWPPCPHCWRLLWLWPTS</sequence>
<dbReference type="EMBL" id="NDHI03003408">
    <property type="protein sequence ID" value="PNJ61376.1"/>
    <property type="molecule type" value="Genomic_DNA"/>
</dbReference>
<proteinExistence type="predicted"/>
<name>A0A2J8VV58_PONAB</name>
<organism evidence="1">
    <name type="scientific">Pongo abelii</name>
    <name type="common">Sumatran orangutan</name>
    <name type="synonym">Pongo pygmaeus abelii</name>
    <dbReference type="NCBI Taxonomy" id="9601"/>
    <lineage>
        <taxon>Eukaryota</taxon>
        <taxon>Metazoa</taxon>
        <taxon>Chordata</taxon>
        <taxon>Craniata</taxon>
        <taxon>Vertebrata</taxon>
        <taxon>Euteleostomi</taxon>
        <taxon>Mammalia</taxon>
        <taxon>Eutheria</taxon>
        <taxon>Euarchontoglires</taxon>
        <taxon>Primates</taxon>
        <taxon>Haplorrhini</taxon>
        <taxon>Catarrhini</taxon>
        <taxon>Hominidae</taxon>
        <taxon>Pongo</taxon>
    </lineage>
</organism>